<evidence type="ECO:0000256" key="8">
    <source>
        <dbReference type="SAM" id="Phobius"/>
    </source>
</evidence>
<keyword evidence="2" id="KW-0813">Transport</keyword>
<dbReference type="Pfam" id="PF03222">
    <property type="entry name" value="Trp_Tyr_perm"/>
    <property type="match status" value="1"/>
</dbReference>
<feature type="transmembrane region" description="Helical" evidence="8">
    <location>
        <begin position="318"/>
        <end position="338"/>
    </location>
</feature>
<evidence type="ECO:0000256" key="1">
    <source>
        <dbReference type="ARBA" id="ARBA00004429"/>
    </source>
</evidence>
<feature type="transmembrane region" description="Helical" evidence="8">
    <location>
        <begin position="146"/>
        <end position="167"/>
    </location>
</feature>
<proteinExistence type="predicted"/>
<evidence type="ECO:0000256" key="5">
    <source>
        <dbReference type="ARBA" id="ARBA00022692"/>
    </source>
</evidence>
<dbReference type="PANTHER" id="PTHR22950">
    <property type="entry name" value="AMINO ACID TRANSPORTER"/>
    <property type="match status" value="1"/>
</dbReference>
<feature type="transmembrane region" description="Helical" evidence="8">
    <location>
        <begin position="216"/>
        <end position="238"/>
    </location>
</feature>
<feature type="transmembrane region" description="Helical" evidence="8">
    <location>
        <begin position="113"/>
        <end position="134"/>
    </location>
</feature>
<dbReference type="Proteomes" id="UP000229054">
    <property type="component" value="Unassembled WGS sequence"/>
</dbReference>
<evidence type="ECO:0008006" key="11">
    <source>
        <dbReference type="Google" id="ProtNLM"/>
    </source>
</evidence>
<feature type="transmembrane region" description="Helical" evidence="8">
    <location>
        <begin position="80"/>
        <end position="101"/>
    </location>
</feature>
<accession>A0A2G9YSM6</accession>
<dbReference type="AlphaFoldDB" id="A0A2G9YSM6"/>
<sequence length="376" mass="41152">MNKNFLFALSVLLGTIVGAGIFGIPYVISKSGMIPGFFYFLILGGAVLLIHLFFGEIILRTKGEHRLVGLAQRYLGRWGKALITISVLIGTTGALLAYLILAGDFLKILFSPSFNLSAFHFTLFFWAILTYFIFRGIKLIAPAELLTNLLFFLVIFIIFGFCLPKFSPSNLVAFSLPNAFLPYGVILFSLVGWSAIPEIEGIFRGPGEKRKIKTVIIWATAIVITLYLAFALIVVGVAGNRTSFDTLSGLTPFLGSKIVFFGALAGLITIADSFLVLSLYLRNTFIYDFKFSKTLAFLAACSLPLLLFLAGFRSFIGTIGFVGTVVGVLEGAAIILIFKRAKALGDRAPEYSLKMPSILLYFLMLILILGAMSQVF</sequence>
<gene>
    <name evidence="9" type="ORF">COX38_01730</name>
</gene>
<keyword evidence="4" id="KW-0997">Cell inner membrane</keyword>
<organism evidence="9 10">
    <name type="scientific">Candidatus Nealsonbacteria bacterium CG23_combo_of_CG06-09_8_20_14_all_39_25</name>
    <dbReference type="NCBI Taxonomy" id="1974723"/>
    <lineage>
        <taxon>Bacteria</taxon>
        <taxon>Candidatus Nealsoniibacteriota</taxon>
    </lineage>
</organism>
<feature type="transmembrane region" description="Helical" evidence="8">
    <location>
        <begin position="179"/>
        <end position="196"/>
    </location>
</feature>
<evidence type="ECO:0000256" key="7">
    <source>
        <dbReference type="ARBA" id="ARBA00023136"/>
    </source>
</evidence>
<evidence type="ECO:0000313" key="9">
    <source>
        <dbReference type="EMBL" id="PIP22246.1"/>
    </source>
</evidence>
<feature type="transmembrane region" description="Helical" evidence="8">
    <location>
        <begin position="294"/>
        <end position="312"/>
    </location>
</feature>
<feature type="transmembrane region" description="Helical" evidence="8">
    <location>
        <begin position="358"/>
        <end position="375"/>
    </location>
</feature>
<evidence type="ECO:0000313" key="10">
    <source>
        <dbReference type="Proteomes" id="UP000229054"/>
    </source>
</evidence>
<comment type="subcellular location">
    <subcellularLocation>
        <location evidence="1">Cell inner membrane</location>
        <topology evidence="1">Multi-pass membrane protein</topology>
    </subcellularLocation>
</comment>
<dbReference type="GO" id="GO:0015179">
    <property type="term" value="F:L-amino acid transmembrane transporter activity"/>
    <property type="evidence" value="ECO:0007669"/>
    <property type="project" value="TreeGrafter"/>
</dbReference>
<name>A0A2G9YSM6_9BACT</name>
<keyword evidence="5 8" id="KW-0812">Transmembrane</keyword>
<reference evidence="9 10" key="1">
    <citation type="submission" date="2017-09" db="EMBL/GenBank/DDBJ databases">
        <title>Depth-based differentiation of microbial function through sediment-hosted aquifers and enrichment of novel symbionts in the deep terrestrial subsurface.</title>
        <authorList>
            <person name="Probst A.J."/>
            <person name="Ladd B."/>
            <person name="Jarett J.K."/>
            <person name="Geller-Mcgrath D.E."/>
            <person name="Sieber C.M."/>
            <person name="Emerson J.B."/>
            <person name="Anantharaman K."/>
            <person name="Thomas B.C."/>
            <person name="Malmstrom R."/>
            <person name="Stieglmeier M."/>
            <person name="Klingl A."/>
            <person name="Woyke T."/>
            <person name="Ryan C.M."/>
            <person name="Banfield J.F."/>
        </authorList>
    </citation>
    <scope>NUCLEOTIDE SEQUENCE [LARGE SCALE GENOMIC DNA]</scope>
    <source>
        <strain evidence="9">CG23_combo_of_CG06-09_8_20_14_all_39_25</strain>
    </source>
</reference>
<dbReference type="GO" id="GO:0005886">
    <property type="term" value="C:plasma membrane"/>
    <property type="evidence" value="ECO:0007669"/>
    <property type="project" value="UniProtKB-SubCell"/>
</dbReference>
<feature type="transmembrane region" description="Helical" evidence="8">
    <location>
        <begin position="258"/>
        <end position="282"/>
    </location>
</feature>
<feature type="transmembrane region" description="Helical" evidence="8">
    <location>
        <begin position="37"/>
        <end position="59"/>
    </location>
</feature>
<keyword evidence="7 8" id="KW-0472">Membrane</keyword>
<dbReference type="EMBL" id="PCRN01000064">
    <property type="protein sequence ID" value="PIP22246.1"/>
    <property type="molecule type" value="Genomic_DNA"/>
</dbReference>
<comment type="caution">
    <text evidence="9">The sequence shown here is derived from an EMBL/GenBank/DDBJ whole genome shotgun (WGS) entry which is preliminary data.</text>
</comment>
<evidence type="ECO:0000256" key="2">
    <source>
        <dbReference type="ARBA" id="ARBA00022448"/>
    </source>
</evidence>
<evidence type="ECO:0000256" key="4">
    <source>
        <dbReference type="ARBA" id="ARBA00022519"/>
    </source>
</evidence>
<evidence type="ECO:0000256" key="3">
    <source>
        <dbReference type="ARBA" id="ARBA00022475"/>
    </source>
</evidence>
<keyword evidence="3" id="KW-1003">Cell membrane</keyword>
<evidence type="ECO:0000256" key="6">
    <source>
        <dbReference type="ARBA" id="ARBA00022989"/>
    </source>
</evidence>
<keyword evidence="6 8" id="KW-1133">Transmembrane helix</keyword>
<dbReference type="InterPro" id="IPR018227">
    <property type="entry name" value="Amino_acid_transport_2"/>
</dbReference>
<dbReference type="Gene3D" id="1.20.1740.10">
    <property type="entry name" value="Amino acid/polyamine transporter I"/>
    <property type="match status" value="1"/>
</dbReference>
<protein>
    <recommendedName>
        <fullName evidence="11">Amino acid transporter transmembrane domain-containing protein</fullName>
    </recommendedName>
</protein>